<dbReference type="OrthoDB" id="2723699at2759"/>
<reference evidence="2" key="1">
    <citation type="submission" date="2014-01" db="EMBL/GenBank/DDBJ databases">
        <title>The genome of the white-rot fungus Pycnoporus cinnabarinus: a basidiomycete model with a versatile arsenal for lignocellulosic biomass breakdown.</title>
        <authorList>
            <person name="Levasseur A."/>
            <person name="Lomascolo A."/>
            <person name="Ruiz-Duenas F.J."/>
            <person name="Uzan E."/>
            <person name="Piumi F."/>
            <person name="Kues U."/>
            <person name="Ram A.F.J."/>
            <person name="Murat C."/>
            <person name="Haon M."/>
            <person name="Benoit I."/>
            <person name="Arfi Y."/>
            <person name="Chevret D."/>
            <person name="Drula E."/>
            <person name="Kwon M.J."/>
            <person name="Gouret P."/>
            <person name="Lesage-Meessen L."/>
            <person name="Lombard V."/>
            <person name="Mariette J."/>
            <person name="Noirot C."/>
            <person name="Park J."/>
            <person name="Patyshakuliyeva A."/>
            <person name="Wieneger R.A.B."/>
            <person name="Wosten H.A.B."/>
            <person name="Martin F."/>
            <person name="Coutinho P.M."/>
            <person name="de Vries R."/>
            <person name="Martinez A.T."/>
            <person name="Klopp C."/>
            <person name="Pontarotti P."/>
            <person name="Henrissat B."/>
            <person name="Record E."/>
        </authorList>
    </citation>
    <scope>NUCLEOTIDE SEQUENCE [LARGE SCALE GENOMIC DNA]</scope>
    <source>
        <strain evidence="2">BRFM137</strain>
    </source>
</reference>
<dbReference type="InterPro" id="IPR009057">
    <property type="entry name" value="Homeodomain-like_sf"/>
</dbReference>
<dbReference type="SUPFAM" id="SSF46689">
    <property type="entry name" value="Homeodomain-like"/>
    <property type="match status" value="1"/>
</dbReference>
<organism evidence="2 3">
    <name type="scientific">Pycnoporus cinnabarinus</name>
    <name type="common">Cinnabar-red polypore</name>
    <name type="synonym">Trametes cinnabarina</name>
    <dbReference type="NCBI Taxonomy" id="5643"/>
    <lineage>
        <taxon>Eukaryota</taxon>
        <taxon>Fungi</taxon>
        <taxon>Dikarya</taxon>
        <taxon>Basidiomycota</taxon>
        <taxon>Agaricomycotina</taxon>
        <taxon>Agaricomycetes</taxon>
        <taxon>Polyporales</taxon>
        <taxon>Polyporaceae</taxon>
        <taxon>Trametes</taxon>
    </lineage>
</organism>
<dbReference type="GO" id="GO:0010468">
    <property type="term" value="P:regulation of gene expression"/>
    <property type="evidence" value="ECO:0007669"/>
    <property type="project" value="UniProtKB-ARBA"/>
</dbReference>
<dbReference type="InterPro" id="IPR007526">
    <property type="entry name" value="SWIRM"/>
</dbReference>
<dbReference type="HOGENOM" id="CLU_033666_0_4_1"/>
<dbReference type="PANTHER" id="PTHR23022">
    <property type="entry name" value="TRANSPOSABLE ELEMENT-RELATED"/>
    <property type="match status" value="1"/>
</dbReference>
<dbReference type="AlphaFoldDB" id="A0A060SDZ6"/>
<dbReference type="STRING" id="5643.A0A060SDZ6"/>
<dbReference type="PANTHER" id="PTHR23022:SF135">
    <property type="entry name" value="SI:DKEY-77F5.3"/>
    <property type="match status" value="1"/>
</dbReference>
<proteinExistence type="predicted"/>
<name>A0A060SDZ6_PYCCI</name>
<dbReference type="NCBIfam" id="NF033545">
    <property type="entry name" value="transpos_IS630"/>
    <property type="match status" value="1"/>
</dbReference>
<protein>
    <recommendedName>
        <fullName evidence="1">SWIRM domain-containing protein</fullName>
    </recommendedName>
</protein>
<dbReference type="InterPro" id="IPR038717">
    <property type="entry name" value="Tc1-like_DDE_dom"/>
</dbReference>
<dbReference type="Gene3D" id="3.30.420.10">
    <property type="entry name" value="Ribonuclease H-like superfamily/Ribonuclease H"/>
    <property type="match status" value="1"/>
</dbReference>
<dbReference type="OMA" id="ERTMNAN"/>
<dbReference type="Proteomes" id="UP000029665">
    <property type="component" value="Unassembled WGS sequence"/>
</dbReference>
<dbReference type="GO" id="GO:0003676">
    <property type="term" value="F:nucleic acid binding"/>
    <property type="evidence" value="ECO:0007669"/>
    <property type="project" value="InterPro"/>
</dbReference>
<keyword evidence="3" id="KW-1185">Reference proteome</keyword>
<dbReference type="EMBL" id="CCBP010000115">
    <property type="protein sequence ID" value="CDO72595.1"/>
    <property type="molecule type" value="Genomic_DNA"/>
</dbReference>
<dbReference type="InterPro" id="IPR047655">
    <property type="entry name" value="Transpos_IS630-like"/>
</dbReference>
<dbReference type="PROSITE" id="PS50934">
    <property type="entry name" value="SWIRM"/>
    <property type="match status" value="1"/>
</dbReference>
<evidence type="ECO:0000259" key="1">
    <source>
        <dbReference type="PROSITE" id="PS50934"/>
    </source>
</evidence>
<gene>
    <name evidence="2" type="ORF">BN946_scf184985.g14</name>
</gene>
<evidence type="ECO:0000313" key="3">
    <source>
        <dbReference type="Proteomes" id="UP000029665"/>
    </source>
</evidence>
<feature type="domain" description="SWIRM" evidence="1">
    <location>
        <begin position="1"/>
        <end position="64"/>
    </location>
</feature>
<accession>A0A060SDZ6</accession>
<sequence>MTRLSTAKRQKILDLYQPVNGEPLSLSDIARHVHCDRSTVRRVLQRVSSSGKLDYDIRPKGRPRILSKQDLRELVLAIDRGRALNATDAQRQLTPHASARTVRRRLAEIGLPGRVRRRKPLLKKSSLAQRRVWVKDVEGWGVKHWQLVVFSDESQFSLFPTPGRQWCRRRKGEAHFAQNIIPRVTGGGGKVTVWGCITSRGVGRLHRIEGTMDAKMYRHILEDSLLGTLHDHRLGPSTIIFQHDNDPKHTARLVQEWLEHQNLLVLPWPPSSPDLNIIENVWAEIKKRLETYRPRPRNTEELWRVVQKLWYGMDKSFIQGLYRSLPGRVKTVKARKGLSGDS</sequence>
<comment type="caution">
    <text evidence="2">The sequence shown here is derived from an EMBL/GenBank/DDBJ whole genome shotgun (WGS) entry which is preliminary data.</text>
</comment>
<dbReference type="InterPro" id="IPR036397">
    <property type="entry name" value="RNaseH_sf"/>
</dbReference>
<dbReference type="InterPro" id="IPR052338">
    <property type="entry name" value="Transposase_5"/>
</dbReference>
<dbReference type="Pfam" id="PF13358">
    <property type="entry name" value="DDE_3"/>
    <property type="match status" value="1"/>
</dbReference>
<evidence type="ECO:0000313" key="2">
    <source>
        <dbReference type="EMBL" id="CDO72595.1"/>
    </source>
</evidence>